<proteinExistence type="predicted"/>
<dbReference type="GO" id="GO:0004497">
    <property type="term" value="F:monooxygenase activity"/>
    <property type="evidence" value="ECO:0007669"/>
    <property type="project" value="InterPro"/>
</dbReference>
<dbReference type="SUPFAM" id="SSF48264">
    <property type="entry name" value="Cytochrome P450"/>
    <property type="match status" value="1"/>
</dbReference>
<organism evidence="5 6">
    <name type="scientific">Madurella mycetomatis</name>
    <dbReference type="NCBI Taxonomy" id="100816"/>
    <lineage>
        <taxon>Eukaryota</taxon>
        <taxon>Fungi</taxon>
        <taxon>Dikarya</taxon>
        <taxon>Ascomycota</taxon>
        <taxon>Pezizomycotina</taxon>
        <taxon>Sordariomycetes</taxon>
        <taxon>Sordariomycetidae</taxon>
        <taxon>Sordariales</taxon>
        <taxon>Sordariales incertae sedis</taxon>
        <taxon>Madurella</taxon>
    </lineage>
</organism>
<evidence type="ECO:0000256" key="2">
    <source>
        <dbReference type="ARBA" id="ARBA00022723"/>
    </source>
</evidence>
<dbReference type="GO" id="GO:0016705">
    <property type="term" value="F:oxidoreductase activity, acting on paired donors, with incorporation or reduction of molecular oxygen"/>
    <property type="evidence" value="ECO:0007669"/>
    <property type="project" value="InterPro"/>
</dbReference>
<dbReference type="AlphaFoldDB" id="A0A175VZ04"/>
<dbReference type="Pfam" id="PF00067">
    <property type="entry name" value="p450"/>
    <property type="match status" value="1"/>
</dbReference>
<dbReference type="InterPro" id="IPR036396">
    <property type="entry name" value="Cyt_P450_sf"/>
</dbReference>
<dbReference type="PANTHER" id="PTHR24305">
    <property type="entry name" value="CYTOCHROME P450"/>
    <property type="match status" value="1"/>
</dbReference>
<keyword evidence="6" id="KW-1185">Reference proteome</keyword>
<sequence>MCRSPFLNLLLWLKPRGLDRFFELVTPPPVQRYNEFVHESVTSRIALQQKQASMPEHERRQDIFYFLADARDPDTGVPMYTEDDLRAESSLLIIAGSDTTSVSLSGIFFYLTGNPRCMDKLTNEIRTTFASAEDIVHGPKLFSCEYLKACVDEGMRLTPAGPCELPREVLEGGILVNGEYFPPGTIVATVPWVSSRNPEVFGEDAEVFRPERWVLDEEHGVTKESIKRARDEFHPFLSGPYSCVGKNIAMTEMLITLARTLHRLDVRRAPGSTLGGGSPDQGWGARDPNQMQLVDAYISLRKGPEVQFRERSS</sequence>
<keyword evidence="3 4" id="KW-0408">Iron</keyword>
<evidence type="ECO:0000256" key="3">
    <source>
        <dbReference type="ARBA" id="ARBA00023004"/>
    </source>
</evidence>
<evidence type="ECO:0000313" key="6">
    <source>
        <dbReference type="Proteomes" id="UP000078237"/>
    </source>
</evidence>
<name>A0A175VZ04_9PEZI</name>
<dbReference type="PRINTS" id="PR00463">
    <property type="entry name" value="EP450I"/>
</dbReference>
<evidence type="ECO:0000256" key="4">
    <source>
        <dbReference type="PIRSR" id="PIRSR602401-1"/>
    </source>
</evidence>
<evidence type="ECO:0000256" key="1">
    <source>
        <dbReference type="ARBA" id="ARBA00022617"/>
    </source>
</evidence>
<dbReference type="EMBL" id="LCTW02000203">
    <property type="protein sequence ID" value="KXX76593.1"/>
    <property type="molecule type" value="Genomic_DNA"/>
</dbReference>
<dbReference type="InterPro" id="IPR050121">
    <property type="entry name" value="Cytochrome_P450_monoxygenase"/>
</dbReference>
<keyword evidence="1 4" id="KW-0349">Heme</keyword>
<protein>
    <submittedName>
        <fullName evidence="5">Cytochrome P450 67</fullName>
    </submittedName>
</protein>
<dbReference type="Gene3D" id="1.10.630.10">
    <property type="entry name" value="Cytochrome P450"/>
    <property type="match status" value="1"/>
</dbReference>
<reference evidence="5 6" key="1">
    <citation type="journal article" date="2016" name="Genome Announc.">
        <title>Genome Sequence of Madurella mycetomatis mm55, Isolated from a Human Mycetoma Case in Sudan.</title>
        <authorList>
            <person name="Smit S."/>
            <person name="Derks M.F."/>
            <person name="Bervoets S."/>
            <person name="Fahal A."/>
            <person name="van Leeuwen W."/>
            <person name="van Belkum A."/>
            <person name="van de Sande W.W."/>
        </authorList>
    </citation>
    <scope>NUCLEOTIDE SEQUENCE [LARGE SCALE GENOMIC DNA]</scope>
    <source>
        <strain evidence="6">mm55</strain>
    </source>
</reference>
<dbReference type="PANTHER" id="PTHR24305:SF226">
    <property type="entry name" value="CYTOCHROME P450 MONOOXYGENASE"/>
    <property type="match status" value="1"/>
</dbReference>
<feature type="binding site" description="axial binding residue" evidence="4">
    <location>
        <position position="243"/>
    </location>
    <ligand>
        <name>heme</name>
        <dbReference type="ChEBI" id="CHEBI:30413"/>
    </ligand>
    <ligandPart>
        <name>Fe</name>
        <dbReference type="ChEBI" id="CHEBI:18248"/>
    </ligandPart>
</feature>
<comment type="caution">
    <text evidence="5">The sequence shown here is derived from an EMBL/GenBank/DDBJ whole genome shotgun (WGS) entry which is preliminary data.</text>
</comment>
<comment type="cofactor">
    <cofactor evidence="4">
        <name>heme</name>
        <dbReference type="ChEBI" id="CHEBI:30413"/>
    </cofactor>
</comment>
<dbReference type="GO" id="GO:0020037">
    <property type="term" value="F:heme binding"/>
    <property type="evidence" value="ECO:0007669"/>
    <property type="project" value="InterPro"/>
</dbReference>
<dbReference type="VEuPathDB" id="FungiDB:MMYC01_207324"/>
<gene>
    <name evidence="5" type="ORF">MMYC01_207324</name>
</gene>
<accession>A0A175VZ04</accession>
<evidence type="ECO:0000313" key="5">
    <source>
        <dbReference type="EMBL" id="KXX76593.1"/>
    </source>
</evidence>
<keyword evidence="2 4" id="KW-0479">Metal-binding</keyword>
<dbReference type="STRING" id="100816.A0A175VZ04"/>
<dbReference type="InterPro" id="IPR001128">
    <property type="entry name" value="Cyt_P450"/>
</dbReference>
<dbReference type="InterPro" id="IPR002401">
    <property type="entry name" value="Cyt_P450_E_grp-I"/>
</dbReference>
<dbReference type="PRINTS" id="PR00385">
    <property type="entry name" value="P450"/>
</dbReference>
<dbReference type="GO" id="GO:0005506">
    <property type="term" value="F:iron ion binding"/>
    <property type="evidence" value="ECO:0007669"/>
    <property type="project" value="InterPro"/>
</dbReference>
<dbReference type="Proteomes" id="UP000078237">
    <property type="component" value="Unassembled WGS sequence"/>
</dbReference>
<dbReference type="OrthoDB" id="5230377at2759"/>